<dbReference type="InterPro" id="IPR000209">
    <property type="entry name" value="Peptidase_S8/S53_dom"/>
</dbReference>
<evidence type="ECO:0000256" key="5">
    <source>
        <dbReference type="PROSITE-ProRule" id="PRU01240"/>
    </source>
</evidence>
<dbReference type="EC" id="3.4.21.62" evidence="8"/>
<organism evidence="8 9">
    <name type="scientific">Candidatus Brevifilum fermentans</name>
    <dbReference type="NCBI Taxonomy" id="1986204"/>
    <lineage>
        <taxon>Bacteria</taxon>
        <taxon>Bacillati</taxon>
        <taxon>Chloroflexota</taxon>
        <taxon>Anaerolineae</taxon>
        <taxon>Anaerolineales</taxon>
        <taxon>Anaerolineaceae</taxon>
        <taxon>Candidatus Brevifilum</taxon>
    </lineage>
</organism>
<feature type="chain" id="PRO_5012712321" evidence="6">
    <location>
        <begin position="28"/>
        <end position="756"/>
    </location>
</feature>
<evidence type="ECO:0000256" key="1">
    <source>
        <dbReference type="ARBA" id="ARBA00011073"/>
    </source>
</evidence>
<dbReference type="KEGG" id="abat:CFX1CAM_2285"/>
<feature type="domain" description="Peptidase S8/S53" evidence="7">
    <location>
        <begin position="299"/>
        <end position="590"/>
    </location>
</feature>
<dbReference type="Pfam" id="PF00082">
    <property type="entry name" value="Peptidase_S8"/>
    <property type="match status" value="1"/>
</dbReference>
<dbReference type="PROSITE" id="PS51892">
    <property type="entry name" value="SUBTILASE"/>
    <property type="match status" value="1"/>
</dbReference>
<keyword evidence="4 5" id="KW-0720">Serine protease</keyword>
<dbReference type="AlphaFoldDB" id="A0A1Y6KBF2"/>
<dbReference type="InterPro" id="IPR051048">
    <property type="entry name" value="Peptidase_S8/S53_subtilisin"/>
</dbReference>
<keyword evidence="2 5" id="KW-0645">Protease</keyword>
<dbReference type="GO" id="GO:0006508">
    <property type="term" value="P:proteolysis"/>
    <property type="evidence" value="ECO:0007669"/>
    <property type="project" value="UniProtKB-KW"/>
</dbReference>
<dbReference type="InterPro" id="IPR036852">
    <property type="entry name" value="Peptidase_S8/S53_dom_sf"/>
</dbReference>
<evidence type="ECO:0000313" key="8">
    <source>
        <dbReference type="EMBL" id="SMX55350.1"/>
    </source>
</evidence>
<dbReference type="CDD" id="cd04842">
    <property type="entry name" value="Peptidases_S8_Kp43_protease"/>
    <property type="match status" value="1"/>
</dbReference>
<comment type="similarity">
    <text evidence="1 5">Belongs to the peptidase S8 family.</text>
</comment>
<dbReference type="SUPFAM" id="SSF52743">
    <property type="entry name" value="Subtilisin-like"/>
    <property type="match status" value="1"/>
</dbReference>
<evidence type="ECO:0000256" key="2">
    <source>
        <dbReference type="ARBA" id="ARBA00022670"/>
    </source>
</evidence>
<dbReference type="InterPro" id="IPR023828">
    <property type="entry name" value="Peptidase_S8_Ser-AS"/>
</dbReference>
<evidence type="ECO:0000256" key="4">
    <source>
        <dbReference type="ARBA" id="ARBA00022825"/>
    </source>
</evidence>
<proteinExistence type="inferred from homology"/>
<dbReference type="SUPFAM" id="SSF49785">
    <property type="entry name" value="Galactose-binding domain-like"/>
    <property type="match status" value="1"/>
</dbReference>
<dbReference type="InterPro" id="IPR015500">
    <property type="entry name" value="Peptidase_S8_subtilisin-rel"/>
</dbReference>
<dbReference type="Gene3D" id="2.60.120.380">
    <property type="match status" value="1"/>
</dbReference>
<feature type="active site" description="Charge relay system" evidence="5">
    <location>
        <position position="338"/>
    </location>
</feature>
<dbReference type="EMBL" id="LT859958">
    <property type="protein sequence ID" value="SMX55350.1"/>
    <property type="molecule type" value="Genomic_DNA"/>
</dbReference>
<evidence type="ECO:0000259" key="7">
    <source>
        <dbReference type="Pfam" id="PF00082"/>
    </source>
</evidence>
<evidence type="ECO:0000256" key="3">
    <source>
        <dbReference type="ARBA" id="ARBA00022801"/>
    </source>
</evidence>
<dbReference type="GO" id="GO:0004252">
    <property type="term" value="F:serine-type endopeptidase activity"/>
    <property type="evidence" value="ECO:0007669"/>
    <property type="project" value="UniProtKB-UniRule"/>
</dbReference>
<keyword evidence="6" id="KW-0732">Signal</keyword>
<sequence>MTRRFILSFLSALLILLLAPLVPSAEAQASLVAVRVPVAGQELWARSGIADELVIDYGAFTWALVSPAELVALESDADAFQVYPNPYALTLGGETFDPLLSPPRVSPELSVLADPGKPRLHLMQFYGPTKSRWLLELEASGLEIVQYIHPFTYVVWGTADALDAQTQQDFLRWTGDYLPAYALLPMYRTQTDEHVRVRILIHPAAGLEETLQAIAALGGTQIEAQSGLDPVFDLVTVILPGTQLPAVAALPGVYTLQPVSTDGGDRGEMSNQVNAGNVFSNNRAYPGYLSWLGRVGLSGAGVVMANVDSGVDQEHPDLVSRVLPCSGFTCGDDAASHHGTHTAGIMAGDGSSAVMDSNGFLRGLGMAPGAMLVEQLYAPTYYAPGGMLTLMTQSYRNDAVISNNSWGPGSRPVGYDADTRLVDVGVRDADPEQPGNQPLTYVLSIMNGNGGTSSQGTPDEAKNVFSVGSTQMQYSTGSQNLEINNLSINSAYGPALDGRNLPLMVAPGCYVDSSVLSSGYGMICGTSMSAPHVSGAAALFFEKYREQFGSDPSPALVKAAFLPVAYDLAGHLDANGRVLGHPFDSKQGWGRLNLAAVLNPPDEVLYFDQEYVFTESGQTWTVEITLKKPADILRAMLAWCDAPGHGLGGTTPAWVNDLDLSIEIDGQTYYGNNFGDDGLSIPGGTPDDKNNTEGIFLGSLPAGTYTLTVTAANISADGVPNFGGDLDQDFAMVIYFGERLPPPPVFSYIFPLFINR</sequence>
<feature type="active site" description="Charge relay system" evidence="5">
    <location>
        <position position="308"/>
    </location>
</feature>
<dbReference type="PRINTS" id="PR00723">
    <property type="entry name" value="SUBTILISIN"/>
</dbReference>
<dbReference type="Proteomes" id="UP000195514">
    <property type="component" value="Chromosome I"/>
</dbReference>
<dbReference type="PANTHER" id="PTHR43399">
    <property type="entry name" value="SUBTILISIN-RELATED"/>
    <property type="match status" value="1"/>
</dbReference>
<feature type="active site" description="Charge relay system" evidence="5">
    <location>
        <position position="527"/>
    </location>
</feature>
<protein>
    <submittedName>
        <fullName evidence="8">Putative Subtilisin</fullName>
        <ecNumber evidence="8">3.4.21.62</ecNumber>
    </submittedName>
</protein>
<dbReference type="InterPro" id="IPR008979">
    <property type="entry name" value="Galactose-bd-like_sf"/>
</dbReference>
<dbReference type="InterPro" id="IPR034058">
    <property type="entry name" value="TagA/B/C/D_pept_dom"/>
</dbReference>
<feature type="signal peptide" evidence="6">
    <location>
        <begin position="1"/>
        <end position="27"/>
    </location>
</feature>
<gene>
    <name evidence="8" type="ORF">CFX1CAM_2285</name>
</gene>
<keyword evidence="9" id="KW-1185">Reference proteome</keyword>
<evidence type="ECO:0000256" key="6">
    <source>
        <dbReference type="SAM" id="SignalP"/>
    </source>
</evidence>
<dbReference type="Gene3D" id="3.40.50.200">
    <property type="entry name" value="Peptidase S8/S53 domain"/>
    <property type="match status" value="1"/>
</dbReference>
<evidence type="ECO:0000313" key="9">
    <source>
        <dbReference type="Proteomes" id="UP000195514"/>
    </source>
</evidence>
<dbReference type="OrthoDB" id="614750at2"/>
<keyword evidence="3 5" id="KW-0378">Hydrolase</keyword>
<accession>A0A1Y6KBF2</accession>
<dbReference type="RefSeq" id="WP_087863193.1">
    <property type="nucleotide sequence ID" value="NZ_LT859958.1"/>
</dbReference>
<name>A0A1Y6KBF2_9CHLR</name>
<dbReference type="PROSITE" id="PS00138">
    <property type="entry name" value="SUBTILASE_SER"/>
    <property type="match status" value="1"/>
</dbReference>
<dbReference type="PANTHER" id="PTHR43399:SF4">
    <property type="entry name" value="CELL WALL-ASSOCIATED PROTEASE"/>
    <property type="match status" value="1"/>
</dbReference>
<reference evidence="9" key="1">
    <citation type="submission" date="2017-05" db="EMBL/GenBank/DDBJ databases">
        <authorList>
            <person name="Kirkegaard R."/>
            <person name="Mcilroy J S."/>
        </authorList>
    </citation>
    <scope>NUCLEOTIDE SEQUENCE [LARGE SCALE GENOMIC DNA]</scope>
</reference>